<keyword evidence="5 7" id="KW-0408">Iron</keyword>
<reference evidence="8" key="1">
    <citation type="submission" date="2022-10" db="EMBL/GenBank/DDBJ databases">
        <title>The complete genomes of actinobacterial strains from the NBC collection.</title>
        <authorList>
            <person name="Joergensen T.S."/>
            <person name="Alvarez Arevalo M."/>
            <person name="Sterndorff E.B."/>
            <person name="Faurdal D."/>
            <person name="Vuksanovic O."/>
            <person name="Mourched A.-S."/>
            <person name="Charusanti P."/>
            <person name="Shaw S."/>
            <person name="Blin K."/>
            <person name="Weber T."/>
        </authorList>
    </citation>
    <scope>NUCLEOTIDE SEQUENCE</scope>
    <source>
        <strain evidence="8">NBC_01482</strain>
    </source>
</reference>
<evidence type="ECO:0000256" key="4">
    <source>
        <dbReference type="ARBA" id="ARBA00023002"/>
    </source>
</evidence>
<gene>
    <name evidence="8" type="ORF">OG563_47820</name>
</gene>
<evidence type="ECO:0000256" key="7">
    <source>
        <dbReference type="RuleBase" id="RU000461"/>
    </source>
</evidence>
<evidence type="ECO:0000256" key="1">
    <source>
        <dbReference type="ARBA" id="ARBA00010617"/>
    </source>
</evidence>
<comment type="similarity">
    <text evidence="1 7">Belongs to the cytochrome P450 family.</text>
</comment>
<evidence type="ECO:0000313" key="9">
    <source>
        <dbReference type="Proteomes" id="UP001432062"/>
    </source>
</evidence>
<evidence type="ECO:0000256" key="6">
    <source>
        <dbReference type="ARBA" id="ARBA00023033"/>
    </source>
</evidence>
<keyword evidence="2 7" id="KW-0349">Heme</keyword>
<keyword evidence="9" id="KW-1185">Reference proteome</keyword>
<dbReference type="InterPro" id="IPR036396">
    <property type="entry name" value="Cyt_P450_sf"/>
</dbReference>
<dbReference type="PRINTS" id="PR00385">
    <property type="entry name" value="P450"/>
</dbReference>
<organism evidence="8 9">
    <name type="scientific">Nocardia vinacea</name>
    <dbReference type="NCBI Taxonomy" id="96468"/>
    <lineage>
        <taxon>Bacteria</taxon>
        <taxon>Bacillati</taxon>
        <taxon>Actinomycetota</taxon>
        <taxon>Actinomycetes</taxon>
        <taxon>Mycobacteriales</taxon>
        <taxon>Nocardiaceae</taxon>
        <taxon>Nocardia</taxon>
    </lineage>
</organism>
<protein>
    <submittedName>
        <fullName evidence="8">Cytochrome P450</fullName>
    </submittedName>
</protein>
<dbReference type="PANTHER" id="PTHR46696:SF1">
    <property type="entry name" value="CYTOCHROME P450 YJIB-RELATED"/>
    <property type="match status" value="1"/>
</dbReference>
<dbReference type="EMBL" id="CP109441">
    <property type="protein sequence ID" value="WUV46655.1"/>
    <property type="molecule type" value="Genomic_DNA"/>
</dbReference>
<keyword evidence="4 7" id="KW-0560">Oxidoreductase</keyword>
<dbReference type="PRINTS" id="PR00359">
    <property type="entry name" value="BP450"/>
</dbReference>
<dbReference type="PROSITE" id="PS00086">
    <property type="entry name" value="CYTOCHROME_P450"/>
    <property type="match status" value="1"/>
</dbReference>
<dbReference type="RefSeq" id="WP_329410573.1">
    <property type="nucleotide sequence ID" value="NZ_CP109441.1"/>
</dbReference>
<dbReference type="InterPro" id="IPR001128">
    <property type="entry name" value="Cyt_P450"/>
</dbReference>
<dbReference type="Gene3D" id="1.10.630.10">
    <property type="entry name" value="Cytochrome P450"/>
    <property type="match status" value="1"/>
</dbReference>
<dbReference type="InterPro" id="IPR017972">
    <property type="entry name" value="Cyt_P450_CS"/>
</dbReference>
<accession>A0ABZ1YXQ2</accession>
<evidence type="ECO:0000256" key="2">
    <source>
        <dbReference type="ARBA" id="ARBA00022617"/>
    </source>
</evidence>
<evidence type="ECO:0000256" key="3">
    <source>
        <dbReference type="ARBA" id="ARBA00022723"/>
    </source>
</evidence>
<proteinExistence type="inferred from homology"/>
<dbReference type="Pfam" id="PF00067">
    <property type="entry name" value="p450"/>
    <property type="match status" value="1"/>
</dbReference>
<keyword evidence="6 7" id="KW-0503">Monooxygenase</keyword>
<name>A0ABZ1YXQ2_9NOCA</name>
<evidence type="ECO:0000313" key="8">
    <source>
        <dbReference type="EMBL" id="WUV46655.1"/>
    </source>
</evidence>
<dbReference type="PANTHER" id="PTHR46696">
    <property type="entry name" value="P450, PUTATIVE (EUROFUNG)-RELATED"/>
    <property type="match status" value="1"/>
</dbReference>
<sequence>MAGQAPQRVQIWNGQTGWLITKHEQVRALFADPRVSHDTSNASYPHESAGFMQRARQGQSFVNMDDPEHARMRRMVNSSFTAKRVLGLREKIQHQIDSLIDSMLAGPKPVDLVEAFSLAVPTGMICLLLGVPDSRQGFVQRAAETIIRQDTPPEVVQQVQGEFLDYLEDLVRQKAEDPGEDLLSDLAMKNVANGDLTAREAAVTARLLLVAGHETTANTISLSTALLLQHPEQLAELSDSDGLDLWSSAVEEFLRYESIAHIGLRRFALEDIELDGMTIRKGDGLMLSVDGGNRSPEVYENPDTLDLHRNPRGHLAFGWGPHQCIGQSLARLELKLALSTLFTRIPTLRLATTIDELDFKHDAIVYGLHSLPVTW</sequence>
<dbReference type="SUPFAM" id="SSF48264">
    <property type="entry name" value="Cytochrome P450"/>
    <property type="match status" value="1"/>
</dbReference>
<dbReference type="InterPro" id="IPR002397">
    <property type="entry name" value="Cyt_P450_B"/>
</dbReference>
<dbReference type="Proteomes" id="UP001432062">
    <property type="component" value="Chromosome"/>
</dbReference>
<dbReference type="CDD" id="cd11030">
    <property type="entry name" value="CYP105-like"/>
    <property type="match status" value="1"/>
</dbReference>
<keyword evidence="3 7" id="KW-0479">Metal-binding</keyword>
<evidence type="ECO:0000256" key="5">
    <source>
        <dbReference type="ARBA" id="ARBA00023004"/>
    </source>
</evidence>